<keyword evidence="7" id="KW-0833">Ubl conjugation pathway</keyword>
<dbReference type="Pfam" id="PF13639">
    <property type="entry name" value="zf-RING_2"/>
    <property type="match status" value="1"/>
</dbReference>
<keyword evidence="5" id="KW-0479">Metal-binding</keyword>
<dbReference type="GO" id="GO:0008270">
    <property type="term" value="F:zinc ion binding"/>
    <property type="evidence" value="ECO:0007669"/>
    <property type="project" value="UniProtKB-KW"/>
</dbReference>
<protein>
    <recommendedName>
        <fullName evidence="3">RING-type E3 ubiquitin transferase</fullName>
        <ecNumber evidence="3">2.3.2.27</ecNumber>
    </recommendedName>
</protein>
<sequence length="267" mass="29320">MAEAAHPPPLRFFCYCCKSETVPDLPVSHFGYCVLFPFNLTVKCLGHSQRGSSCLCRSALLSEPPSETDDSEPSSTNNSSLSSVSLDSLEPREPETTAPADQEQSTETEQDLGLEGECEQHTHDTDTNVTIVSNMFQLHSNPGDYAWGQGGLDAVISDLLGQFDNTGPPPADKDMISNLPTVTITKDQTDCRLECSVCKDEFCLGELVRKLPCLHYFHSECIVPWLELHDTCPVCRKSLDGVDNSFPSSPHHPDTSSNQREAQEQAL</sequence>
<dbReference type="GO" id="GO:0061630">
    <property type="term" value="F:ubiquitin protein ligase activity"/>
    <property type="evidence" value="ECO:0007669"/>
    <property type="project" value="UniProtKB-EC"/>
</dbReference>
<evidence type="ECO:0000256" key="4">
    <source>
        <dbReference type="ARBA" id="ARBA00022679"/>
    </source>
</evidence>
<evidence type="ECO:0000256" key="5">
    <source>
        <dbReference type="ARBA" id="ARBA00022723"/>
    </source>
</evidence>
<feature type="region of interest" description="Disordered" evidence="10">
    <location>
        <begin position="62"/>
        <end position="114"/>
    </location>
</feature>
<keyword evidence="8" id="KW-0862">Zinc</keyword>
<dbReference type="SUPFAM" id="SSF57850">
    <property type="entry name" value="RING/U-box"/>
    <property type="match status" value="1"/>
</dbReference>
<evidence type="ECO:0000256" key="7">
    <source>
        <dbReference type="ARBA" id="ARBA00022786"/>
    </source>
</evidence>
<feature type="compositionally biased region" description="Acidic residues" evidence="10">
    <location>
        <begin position="104"/>
        <end position="114"/>
    </location>
</feature>
<dbReference type="SMART" id="SM00184">
    <property type="entry name" value="RING"/>
    <property type="match status" value="1"/>
</dbReference>
<feature type="region of interest" description="Disordered" evidence="10">
    <location>
        <begin position="245"/>
        <end position="267"/>
    </location>
</feature>
<evidence type="ECO:0000259" key="11">
    <source>
        <dbReference type="PROSITE" id="PS50089"/>
    </source>
</evidence>
<proteinExistence type="predicted"/>
<dbReference type="PANTHER" id="PTHR15710:SF16">
    <property type="entry name" value="E3 UBIQUITIN-PROTEIN LIGASE RNF115"/>
    <property type="match status" value="1"/>
</dbReference>
<comment type="pathway">
    <text evidence="2">Protein modification; protein ubiquitination.</text>
</comment>
<evidence type="ECO:0000256" key="10">
    <source>
        <dbReference type="SAM" id="MobiDB-lite"/>
    </source>
</evidence>
<keyword evidence="13" id="KW-1185">Reference proteome</keyword>
<feature type="compositionally biased region" description="Low complexity" evidence="10">
    <location>
        <begin position="73"/>
        <end position="88"/>
    </location>
</feature>
<dbReference type="PANTHER" id="PTHR15710">
    <property type="entry name" value="E3 UBIQUITIN-PROTEIN LIGASE PRAJA"/>
    <property type="match status" value="1"/>
</dbReference>
<dbReference type="GO" id="GO:0000209">
    <property type="term" value="P:protein polyubiquitination"/>
    <property type="evidence" value="ECO:0007669"/>
    <property type="project" value="UniProtKB-ARBA"/>
</dbReference>
<keyword evidence="6 9" id="KW-0863">Zinc-finger</keyword>
<evidence type="ECO:0000256" key="2">
    <source>
        <dbReference type="ARBA" id="ARBA00004906"/>
    </source>
</evidence>
<evidence type="ECO:0000256" key="9">
    <source>
        <dbReference type="PROSITE-ProRule" id="PRU00175"/>
    </source>
</evidence>
<evidence type="ECO:0000313" key="12">
    <source>
        <dbReference type="Ensembl" id="ENSNMLP00000005186.1"/>
    </source>
</evidence>
<evidence type="ECO:0000256" key="6">
    <source>
        <dbReference type="ARBA" id="ARBA00022771"/>
    </source>
</evidence>
<evidence type="ECO:0000256" key="8">
    <source>
        <dbReference type="ARBA" id="ARBA00022833"/>
    </source>
</evidence>
<dbReference type="Ensembl" id="ENSNMLT00000005956.1">
    <property type="protein sequence ID" value="ENSNMLP00000005186.1"/>
    <property type="gene ID" value="ENSNMLG00000003780.1"/>
</dbReference>
<feature type="compositionally biased region" description="Polar residues" evidence="10">
    <location>
        <begin position="255"/>
        <end position="267"/>
    </location>
</feature>
<comment type="catalytic activity">
    <reaction evidence="1">
        <text>S-ubiquitinyl-[E2 ubiquitin-conjugating enzyme]-L-cysteine + [acceptor protein]-L-lysine = [E2 ubiquitin-conjugating enzyme]-L-cysteine + N(6)-ubiquitinyl-[acceptor protein]-L-lysine.</text>
        <dbReference type="EC" id="2.3.2.27"/>
    </reaction>
</comment>
<keyword evidence="4" id="KW-0808">Transferase</keyword>
<reference evidence="12" key="2">
    <citation type="submission" date="2025-09" db="UniProtKB">
        <authorList>
            <consortium name="Ensembl"/>
        </authorList>
    </citation>
    <scope>IDENTIFICATION</scope>
</reference>
<accession>A0A8C6WGA2</accession>
<organism evidence="12 13">
    <name type="scientific">Neogobius melanostomus</name>
    <name type="common">round goby</name>
    <dbReference type="NCBI Taxonomy" id="47308"/>
    <lineage>
        <taxon>Eukaryota</taxon>
        <taxon>Metazoa</taxon>
        <taxon>Chordata</taxon>
        <taxon>Craniata</taxon>
        <taxon>Vertebrata</taxon>
        <taxon>Euteleostomi</taxon>
        <taxon>Actinopterygii</taxon>
        <taxon>Neopterygii</taxon>
        <taxon>Teleostei</taxon>
        <taxon>Neoteleostei</taxon>
        <taxon>Acanthomorphata</taxon>
        <taxon>Gobiaria</taxon>
        <taxon>Gobiiformes</taxon>
        <taxon>Gobioidei</taxon>
        <taxon>Gobiidae</taxon>
        <taxon>Benthophilinae</taxon>
        <taxon>Neogobiini</taxon>
        <taxon>Neogobius</taxon>
    </lineage>
</organism>
<dbReference type="FunFam" id="3.30.40.10:FF:000069">
    <property type="entry name" value="E3 ubiquitin-protein ligase RNF115"/>
    <property type="match status" value="1"/>
</dbReference>
<feature type="domain" description="RING-type" evidence="11">
    <location>
        <begin position="195"/>
        <end position="236"/>
    </location>
</feature>
<evidence type="ECO:0000256" key="1">
    <source>
        <dbReference type="ARBA" id="ARBA00000900"/>
    </source>
</evidence>
<reference evidence="12" key="1">
    <citation type="submission" date="2025-08" db="UniProtKB">
        <authorList>
            <consortium name="Ensembl"/>
        </authorList>
    </citation>
    <scope>IDENTIFICATION</scope>
</reference>
<dbReference type="EC" id="2.3.2.27" evidence="3"/>
<dbReference type="InterPro" id="IPR013083">
    <property type="entry name" value="Znf_RING/FYVE/PHD"/>
</dbReference>
<dbReference type="InterPro" id="IPR001841">
    <property type="entry name" value="Znf_RING"/>
</dbReference>
<dbReference type="AlphaFoldDB" id="A0A8C6WGA2"/>
<name>A0A8C6WGA2_9GOBI</name>
<dbReference type="Gene3D" id="3.30.40.10">
    <property type="entry name" value="Zinc/RING finger domain, C3HC4 (zinc finger)"/>
    <property type="match status" value="1"/>
</dbReference>
<dbReference type="GO" id="GO:0005737">
    <property type="term" value="C:cytoplasm"/>
    <property type="evidence" value="ECO:0007669"/>
    <property type="project" value="TreeGrafter"/>
</dbReference>
<dbReference type="PROSITE" id="PS50089">
    <property type="entry name" value="ZF_RING_2"/>
    <property type="match status" value="1"/>
</dbReference>
<evidence type="ECO:0000256" key="3">
    <source>
        <dbReference type="ARBA" id="ARBA00012483"/>
    </source>
</evidence>
<evidence type="ECO:0000313" key="13">
    <source>
        <dbReference type="Proteomes" id="UP000694523"/>
    </source>
</evidence>
<dbReference type="Proteomes" id="UP000694523">
    <property type="component" value="Unplaced"/>
</dbReference>